<keyword evidence="4" id="KW-1185">Reference proteome</keyword>
<gene>
    <name evidence="3" type="ORF">CSW08_12540</name>
</gene>
<organism evidence="3 4">
    <name type="scientific">Confluentibacter flavum</name>
    <dbReference type="NCBI Taxonomy" id="1909700"/>
    <lineage>
        <taxon>Bacteria</taxon>
        <taxon>Pseudomonadati</taxon>
        <taxon>Bacteroidota</taxon>
        <taxon>Flavobacteriia</taxon>
        <taxon>Flavobacteriales</taxon>
        <taxon>Flavobacteriaceae</taxon>
        <taxon>Confluentibacter</taxon>
    </lineage>
</organism>
<dbReference type="Pfam" id="PF07593">
    <property type="entry name" value="UnbV_ASPIC"/>
    <property type="match status" value="1"/>
</dbReference>
<evidence type="ECO:0000313" key="3">
    <source>
        <dbReference type="EMBL" id="PKQ44477.1"/>
    </source>
</evidence>
<evidence type="ECO:0000256" key="1">
    <source>
        <dbReference type="ARBA" id="ARBA00022729"/>
    </source>
</evidence>
<reference evidence="3 4" key="1">
    <citation type="submission" date="2017-12" db="EMBL/GenBank/DDBJ databases">
        <title>Confluentibacter flavum sp. nov., isolated from the saline lake.</title>
        <authorList>
            <person name="Yu L."/>
        </authorList>
    </citation>
    <scope>NUCLEOTIDE SEQUENCE [LARGE SCALE GENOMIC DNA]</scope>
    <source>
        <strain evidence="3 4">3B</strain>
    </source>
</reference>
<proteinExistence type="predicted"/>
<dbReference type="Pfam" id="PF13517">
    <property type="entry name" value="FG-GAP_3"/>
    <property type="match status" value="3"/>
</dbReference>
<dbReference type="InterPro" id="IPR028994">
    <property type="entry name" value="Integrin_alpha_N"/>
</dbReference>
<dbReference type="PANTHER" id="PTHR16026">
    <property type="entry name" value="CARTILAGE ACIDIC PROTEIN 1"/>
    <property type="match status" value="1"/>
</dbReference>
<comment type="caution">
    <text evidence="3">The sequence shown here is derived from an EMBL/GenBank/DDBJ whole genome shotgun (WGS) entry which is preliminary data.</text>
</comment>
<dbReference type="PANTHER" id="PTHR16026:SF0">
    <property type="entry name" value="CARTILAGE ACIDIC PROTEIN 1"/>
    <property type="match status" value="1"/>
</dbReference>
<dbReference type="PROSITE" id="PS51257">
    <property type="entry name" value="PROKAR_LIPOPROTEIN"/>
    <property type="match status" value="1"/>
</dbReference>
<dbReference type="AlphaFoldDB" id="A0A2N3HHM8"/>
<dbReference type="OrthoDB" id="9816120at2"/>
<dbReference type="InterPro" id="IPR013517">
    <property type="entry name" value="FG-GAP"/>
</dbReference>
<accession>A0A2N3HHM8</accession>
<dbReference type="InterPro" id="IPR011990">
    <property type="entry name" value="TPR-like_helical_dom_sf"/>
</dbReference>
<dbReference type="Gene3D" id="2.130.10.130">
    <property type="entry name" value="Integrin alpha, N-terminal"/>
    <property type="match status" value="1"/>
</dbReference>
<sequence>MSFSFKKYLFLLFCLSIVILFFSCSKSKETTNFKAVEFTIPTRTQGEADDKTREMIKHVQHAVSQIDVENVQYILNNKKVAILENRLQNLSGNKRINVLFPYGMELLNAGKTEESIATLKEVLTAIEGADTQSKADKIFIIKKQLAIAYMRKAEQDNCLANHTNESCIIPISLKAQHILKEGAEQAIVLLNELLAQNPNDLECQYLLNIAHMTIGQYPAKVPEKFRIPETYFSSSTGFPHFSDIATTLGVDVTQKAGGTCIDDFNGDGYLDIIASSWGFDDQIKYFENDKMGGFTEKTLDAGLKGVTGGLNLRHTDYNNDGHLDFIILRGAWLSNNGGIPNSLMRNNGDGTFTDITIEAGVYSLNPTQTAVWTDINLDGWVDLFIANEWSQNKQSPCELYLNQADGTFKNITIDAGISATGFFKGVATGDINNDMYPDLYLSNYSGPNTLYINTTQETGKPSFKIATKEAGVTNPVQSFPTWIFDYNNDGFEDIFVSSYSSASILPSEMMIRNIKTKSPDYRPLLYKNNGNGTFTEVSLQVNLNEPIATMGCNFGDLDNDGFLDFYLATGDPSYFSIVPNRMYRNVNGETFEDVTYSSGFGHIQKGHAIGFGDLDLDGDQDIYAVMGGAFEGDVFGNLLFENPLGNKNNWINIILEGKRSNRLAMGAKIIVTIEENGKKRNIYHSVGTDASFGGNSIMAEIGLGKASIIKKMEIKWPHFSKETTIYENIKVNQTIKIIEGEDIQNLNLPQAPFKSNNDMQHHNH</sequence>
<feature type="domain" description="ASPIC/UnbV" evidence="2">
    <location>
        <begin position="664"/>
        <end position="735"/>
    </location>
</feature>
<dbReference type="SUPFAM" id="SSF69318">
    <property type="entry name" value="Integrin alpha N-terminal domain"/>
    <property type="match status" value="2"/>
</dbReference>
<dbReference type="InterPro" id="IPR027039">
    <property type="entry name" value="Crtac1"/>
</dbReference>
<evidence type="ECO:0000313" key="4">
    <source>
        <dbReference type="Proteomes" id="UP000233435"/>
    </source>
</evidence>
<dbReference type="Proteomes" id="UP000233435">
    <property type="component" value="Unassembled WGS sequence"/>
</dbReference>
<name>A0A2N3HHM8_9FLAO</name>
<dbReference type="SUPFAM" id="SSF48452">
    <property type="entry name" value="TPR-like"/>
    <property type="match status" value="1"/>
</dbReference>
<dbReference type="EMBL" id="PJEO01000049">
    <property type="protein sequence ID" value="PKQ44477.1"/>
    <property type="molecule type" value="Genomic_DNA"/>
</dbReference>
<evidence type="ECO:0000259" key="2">
    <source>
        <dbReference type="Pfam" id="PF07593"/>
    </source>
</evidence>
<keyword evidence="1" id="KW-0732">Signal</keyword>
<dbReference type="InterPro" id="IPR011519">
    <property type="entry name" value="UnbV_ASPIC"/>
</dbReference>
<protein>
    <recommendedName>
        <fullName evidence="2">ASPIC/UnbV domain-containing protein</fullName>
    </recommendedName>
</protein>